<evidence type="ECO:0000313" key="3">
    <source>
        <dbReference type="Proteomes" id="UP000018144"/>
    </source>
</evidence>
<proteinExistence type="predicted"/>
<dbReference type="Proteomes" id="UP000018144">
    <property type="component" value="Unassembled WGS sequence"/>
</dbReference>
<dbReference type="OrthoDB" id="1470711at2759"/>
<evidence type="ECO:0000259" key="1">
    <source>
        <dbReference type="SMART" id="SM00487"/>
    </source>
</evidence>
<reference evidence="2 3" key="1">
    <citation type="journal article" date="2013" name="PLoS Genet.">
        <title>The genome and development-dependent transcriptomes of Pyronema confluens: a window into fungal evolution.</title>
        <authorList>
            <person name="Traeger S."/>
            <person name="Altegoer F."/>
            <person name="Freitag M."/>
            <person name="Gabaldon T."/>
            <person name="Kempken F."/>
            <person name="Kumar A."/>
            <person name="Marcet-Houben M."/>
            <person name="Poggeler S."/>
            <person name="Stajich J.E."/>
            <person name="Nowrousian M."/>
        </authorList>
    </citation>
    <scope>NUCLEOTIDE SEQUENCE [LARGE SCALE GENOMIC DNA]</scope>
    <source>
        <strain evidence="3">CBS 100304</strain>
        <tissue evidence="2">Vegetative mycelium</tissue>
    </source>
</reference>
<dbReference type="GO" id="GO:0003677">
    <property type="term" value="F:DNA binding"/>
    <property type="evidence" value="ECO:0007669"/>
    <property type="project" value="InterPro"/>
</dbReference>
<feature type="domain" description="Helicase ATP-binding" evidence="1">
    <location>
        <begin position="50"/>
        <end position="225"/>
    </location>
</feature>
<dbReference type="PANTHER" id="PTHR11070:SF2">
    <property type="entry name" value="ATP-DEPENDENT DNA HELICASE SRS2"/>
    <property type="match status" value="1"/>
</dbReference>
<sequence>MLKRQISPKLLKASLVSTRIPLTARLVSSQPQKQPFYLLLPRRYPNSTHAYSTVTPAQIDLIEKTKSDTGKVKAINILKETQDNLIIEACAGSGKTTLCLAMAASCPDKRFLLLVYNTHLRLETTKRIEDLGLTNITVYNYHSLGYNHYTTECLTDEGLKRIVSNNLQPHTELPNFDILLLDEQQDMTPLYYRFVKKLLSDSGITQDGDRSVRFVLVGDPAQEIYGYNGSSAYFLTNGDYGDVFGKLSKGEWKRVELRLSYRCTPQILKFVNSQILKVSPGKEITSASPEGPKPEYLIDSGVKKSLAMINSWIEKGLQPEDILILAPSLKCGLLPHLVNGISKIRRYIPIHVHVGSGDISGSQEAIKQGKMCVFSFHRSKGIERKAVLVFHFDDSYNEYYDKNPTTTERANNAMYVATTRALERLVLVNAAKTATLSFIDRESLHESCDIDGDLESLPQQRGIREKQKPKPKFTVTDLCDKVHEDAIKKCINELELHENSAAKEDLKVDFITEPLRYSQLRKDQKIQEDYSGDVGVAFTAIYELISKTRVQHSAIKSLVDIMKGAKKIEKSLTHRRIKEWWKDIEQRKHESYTPKDVFILAVIQDACCTNFHHRIMSLSFDNCAKMIEKQSNVFRKMSDNLSRIIGTNPDFHYYFEKEHHTKVHVEGIPDELLVKGRPDIYIESTKHQNGTKEIIVYEIKIGSHFEPEHFLQLAIYCAMVKEAMEKAGNPDINITGILVNPRTQQSIKVTPKPTSSYLSILKILVSEKYGDQQDRPSIMGRTEFLDKASTGFPVSSPILPEWVNRNPMHEAKLKARKYQGRVIAAKA</sequence>
<keyword evidence="2" id="KW-0347">Helicase</keyword>
<dbReference type="GO" id="GO:0005524">
    <property type="term" value="F:ATP binding"/>
    <property type="evidence" value="ECO:0007669"/>
    <property type="project" value="InterPro"/>
</dbReference>
<dbReference type="InterPro" id="IPR000212">
    <property type="entry name" value="DNA_helicase_UvrD/REP"/>
</dbReference>
<accession>U4KTZ1</accession>
<dbReference type="GO" id="GO:0000725">
    <property type="term" value="P:recombinational repair"/>
    <property type="evidence" value="ECO:0007669"/>
    <property type="project" value="TreeGrafter"/>
</dbReference>
<dbReference type="InterPro" id="IPR027417">
    <property type="entry name" value="P-loop_NTPase"/>
</dbReference>
<dbReference type="PANTHER" id="PTHR11070">
    <property type="entry name" value="UVRD / RECB / PCRA DNA HELICASE FAMILY MEMBER"/>
    <property type="match status" value="1"/>
</dbReference>
<evidence type="ECO:0000313" key="2">
    <source>
        <dbReference type="EMBL" id="CCX04588.1"/>
    </source>
</evidence>
<name>U4KTZ1_PYROM</name>
<keyword evidence="2" id="KW-0547">Nucleotide-binding</keyword>
<keyword evidence="2" id="KW-0067">ATP-binding</keyword>
<dbReference type="GO" id="GO:0043138">
    <property type="term" value="F:3'-5' DNA helicase activity"/>
    <property type="evidence" value="ECO:0007669"/>
    <property type="project" value="TreeGrafter"/>
</dbReference>
<dbReference type="EMBL" id="HF935209">
    <property type="protein sequence ID" value="CCX04588.1"/>
    <property type="molecule type" value="Genomic_DNA"/>
</dbReference>
<dbReference type="InterPro" id="IPR011604">
    <property type="entry name" value="PDDEXK-like_dom_sf"/>
</dbReference>
<protein>
    <submittedName>
        <fullName evidence="2">Similar to Putative ATP-dependent DNA helicase R568 acc. no. Q5UR49</fullName>
    </submittedName>
</protein>
<dbReference type="Pfam" id="PF13245">
    <property type="entry name" value="AAA_19"/>
    <property type="match status" value="1"/>
</dbReference>
<dbReference type="GO" id="GO:0005634">
    <property type="term" value="C:nucleus"/>
    <property type="evidence" value="ECO:0007669"/>
    <property type="project" value="TreeGrafter"/>
</dbReference>
<dbReference type="SMART" id="SM00487">
    <property type="entry name" value="DEXDc"/>
    <property type="match status" value="1"/>
</dbReference>
<dbReference type="Gene3D" id="3.40.50.300">
    <property type="entry name" value="P-loop containing nucleotide triphosphate hydrolases"/>
    <property type="match status" value="2"/>
</dbReference>
<dbReference type="eggNOG" id="ENOG502RE2I">
    <property type="taxonomic scope" value="Eukaryota"/>
</dbReference>
<organism evidence="2 3">
    <name type="scientific">Pyronema omphalodes (strain CBS 100304)</name>
    <name type="common">Pyronema confluens</name>
    <dbReference type="NCBI Taxonomy" id="1076935"/>
    <lineage>
        <taxon>Eukaryota</taxon>
        <taxon>Fungi</taxon>
        <taxon>Dikarya</taxon>
        <taxon>Ascomycota</taxon>
        <taxon>Pezizomycotina</taxon>
        <taxon>Pezizomycetes</taxon>
        <taxon>Pezizales</taxon>
        <taxon>Pyronemataceae</taxon>
        <taxon>Pyronema</taxon>
    </lineage>
</organism>
<dbReference type="STRING" id="1076935.U4KTZ1"/>
<dbReference type="InterPro" id="IPR014001">
    <property type="entry name" value="Helicase_ATP-bd"/>
</dbReference>
<dbReference type="AlphaFoldDB" id="U4KTZ1"/>
<dbReference type="SUPFAM" id="SSF52540">
    <property type="entry name" value="P-loop containing nucleoside triphosphate hydrolases"/>
    <property type="match status" value="1"/>
</dbReference>
<dbReference type="Gene3D" id="3.90.320.10">
    <property type="match status" value="1"/>
</dbReference>
<gene>
    <name evidence="2" type="ORF">PCON_02770</name>
</gene>
<keyword evidence="2" id="KW-0378">Hydrolase</keyword>
<keyword evidence="3" id="KW-1185">Reference proteome</keyword>